<feature type="transmembrane region" description="Helical" evidence="1">
    <location>
        <begin position="220"/>
        <end position="242"/>
    </location>
</feature>
<evidence type="ECO:0000256" key="1">
    <source>
        <dbReference type="SAM" id="Phobius"/>
    </source>
</evidence>
<reference evidence="2 3" key="1">
    <citation type="submission" date="2018-06" db="EMBL/GenBank/DDBJ databases">
        <title>Genomic Encyclopedia of Archaeal and Bacterial Type Strains, Phase II (KMG-II): from individual species to whole genera.</title>
        <authorList>
            <person name="Goeker M."/>
        </authorList>
    </citation>
    <scope>NUCLEOTIDE SEQUENCE [LARGE SCALE GENOMIC DNA]</scope>
    <source>
        <strain evidence="2 3">DSM 27372</strain>
    </source>
</reference>
<organism evidence="2 3">
    <name type="scientific">Pedobacter nutrimenti</name>
    <dbReference type="NCBI Taxonomy" id="1241337"/>
    <lineage>
        <taxon>Bacteria</taxon>
        <taxon>Pseudomonadati</taxon>
        <taxon>Bacteroidota</taxon>
        <taxon>Sphingobacteriia</taxon>
        <taxon>Sphingobacteriales</taxon>
        <taxon>Sphingobacteriaceae</taxon>
        <taxon>Pedobacter</taxon>
    </lineage>
</organism>
<evidence type="ECO:0008006" key="4">
    <source>
        <dbReference type="Google" id="ProtNLM"/>
    </source>
</evidence>
<gene>
    <name evidence="2" type="ORF">B0O44_103262</name>
</gene>
<keyword evidence="1" id="KW-0472">Membrane</keyword>
<dbReference type="PIRSF" id="PIRSF016660">
    <property type="entry name" value="YedI"/>
    <property type="match status" value="1"/>
</dbReference>
<dbReference type="Proteomes" id="UP000248198">
    <property type="component" value="Unassembled WGS sequence"/>
</dbReference>
<dbReference type="OrthoDB" id="9814178at2"/>
<feature type="transmembrane region" description="Helical" evidence="1">
    <location>
        <begin position="139"/>
        <end position="158"/>
    </location>
</feature>
<dbReference type="PANTHER" id="PTHR30503:SF3">
    <property type="entry name" value="INNER MEMBRANE PROTEIN YEDI"/>
    <property type="match status" value="1"/>
</dbReference>
<keyword evidence="1" id="KW-0812">Transmembrane</keyword>
<dbReference type="InterPro" id="IPR008526">
    <property type="entry name" value="YedI"/>
</dbReference>
<keyword evidence="3" id="KW-1185">Reference proteome</keyword>
<feature type="transmembrane region" description="Helical" evidence="1">
    <location>
        <begin position="164"/>
        <end position="188"/>
    </location>
</feature>
<dbReference type="GO" id="GO:0005886">
    <property type="term" value="C:plasma membrane"/>
    <property type="evidence" value="ECO:0007669"/>
    <property type="project" value="TreeGrafter"/>
</dbReference>
<dbReference type="PANTHER" id="PTHR30503">
    <property type="entry name" value="INNER MEMBRANE PROTEIN YEDI"/>
    <property type="match status" value="1"/>
</dbReference>
<sequence length="288" mass="30714">MASGFFAVLDDIAALMDDIAVTSKVATQKTAGILGDDLAVNAEKATGFVSSRELPVLWAITKGSLLNKLIIIPIALLLNAFFPVAIKAILVLGGFYLAYEAIEKIVEYFFHRSHASKEAAAEVSPDDNTAEKTKIKSAVTTDFILSVEIVIIALGTVLEQSLPIQIITVSIVALLATIGVYGIVAMIVRMDDVGYKMIKSAKEKGFFAKLGILLVKSLPVMIRILSVVGTIALIMVSGGILVHNIEYLHHLLPGIPSLVKEVLMGLLAGLFALAVVTGGKKVVSLFKR</sequence>
<feature type="transmembrane region" description="Helical" evidence="1">
    <location>
        <begin position="262"/>
        <end position="279"/>
    </location>
</feature>
<keyword evidence="1" id="KW-1133">Transmembrane helix</keyword>
<dbReference type="RefSeq" id="WP_110829614.1">
    <property type="nucleotide sequence ID" value="NZ_QKLU01000003.1"/>
</dbReference>
<proteinExistence type="predicted"/>
<protein>
    <recommendedName>
        <fullName evidence="4">DUF808 domain-containing protein</fullName>
    </recommendedName>
</protein>
<evidence type="ECO:0000313" key="3">
    <source>
        <dbReference type="Proteomes" id="UP000248198"/>
    </source>
</evidence>
<comment type="caution">
    <text evidence="2">The sequence shown here is derived from an EMBL/GenBank/DDBJ whole genome shotgun (WGS) entry which is preliminary data.</text>
</comment>
<dbReference type="EMBL" id="QKLU01000003">
    <property type="protein sequence ID" value="PYF74816.1"/>
    <property type="molecule type" value="Genomic_DNA"/>
</dbReference>
<feature type="transmembrane region" description="Helical" evidence="1">
    <location>
        <begin position="70"/>
        <end position="99"/>
    </location>
</feature>
<dbReference type="Pfam" id="PF05661">
    <property type="entry name" value="DUF808"/>
    <property type="match status" value="1"/>
</dbReference>
<evidence type="ECO:0000313" key="2">
    <source>
        <dbReference type="EMBL" id="PYF74816.1"/>
    </source>
</evidence>
<name>A0A318UEP8_9SPHI</name>
<accession>A0A318UEP8</accession>
<dbReference type="AlphaFoldDB" id="A0A318UEP8"/>